<feature type="compositionally biased region" description="Low complexity" evidence="1">
    <location>
        <begin position="123"/>
        <end position="135"/>
    </location>
</feature>
<reference evidence="2" key="1">
    <citation type="submission" date="2021-02" db="EMBL/GenBank/DDBJ databases">
        <title>Psilocybe cubensis genome.</title>
        <authorList>
            <person name="Mckernan K.J."/>
            <person name="Crawford S."/>
            <person name="Trippe A."/>
            <person name="Kane L.T."/>
            <person name="Mclaughlin S."/>
        </authorList>
    </citation>
    <scope>NUCLEOTIDE SEQUENCE [LARGE SCALE GENOMIC DNA]</scope>
    <source>
        <strain evidence="2">MGC-MH-2018</strain>
    </source>
</reference>
<evidence type="ECO:0000313" key="2">
    <source>
        <dbReference type="EMBL" id="KAG5162007.1"/>
    </source>
</evidence>
<feature type="region of interest" description="Disordered" evidence="1">
    <location>
        <begin position="111"/>
        <end position="136"/>
    </location>
</feature>
<dbReference type="EMBL" id="JAFIQS010000022">
    <property type="protein sequence ID" value="KAG5162007.1"/>
    <property type="molecule type" value="Genomic_DNA"/>
</dbReference>
<organism evidence="2">
    <name type="scientific">Psilocybe cubensis</name>
    <name type="common">Psychedelic mushroom</name>
    <name type="synonym">Stropharia cubensis</name>
    <dbReference type="NCBI Taxonomy" id="181762"/>
    <lineage>
        <taxon>Eukaryota</taxon>
        <taxon>Fungi</taxon>
        <taxon>Dikarya</taxon>
        <taxon>Basidiomycota</taxon>
        <taxon>Agaricomycotina</taxon>
        <taxon>Agaricomycetes</taxon>
        <taxon>Agaricomycetidae</taxon>
        <taxon>Agaricales</taxon>
        <taxon>Agaricineae</taxon>
        <taxon>Strophariaceae</taxon>
        <taxon>Psilocybe</taxon>
    </lineage>
</organism>
<accession>A0A8H7XJL9</accession>
<proteinExistence type="predicted"/>
<feature type="region of interest" description="Disordered" evidence="1">
    <location>
        <begin position="244"/>
        <end position="277"/>
    </location>
</feature>
<gene>
    <name evidence="2" type="ORF">JR316_013141</name>
</gene>
<sequence length="277" mass="30927">MDDRKWERSQGHTNGLDTEFIEFATGVKQPIKESDEIYSDFPEDLLDLQYPTGCENHDVKLKNNLNQASSQSAVPPAASDDAVMPLTRQLKLNSLIWLLSQRVAAFKNIQDSSGPAELDGSEPDQNQEPNQNQSSISDTRVKLASGCVFQPNGLVGGPRARPADAQSIGEYYSTFKTDENGEVVHRLDRYYCLKCDYQSRRKGDTEKHSKIHGPPALSCRSRGCKCTGRKIFFRHQRGLEKHLLVFKDSGGGSSRKKGGNDENKSPKAQSPKQERKK</sequence>
<protein>
    <submittedName>
        <fullName evidence="2">Uncharacterized protein</fullName>
    </submittedName>
</protein>
<evidence type="ECO:0000256" key="1">
    <source>
        <dbReference type="SAM" id="MobiDB-lite"/>
    </source>
</evidence>
<dbReference type="AlphaFoldDB" id="A0A8H7XJL9"/>
<name>A0A8H7XJL9_PSICU</name>
<comment type="caution">
    <text evidence="2">The sequence shown here is derived from an EMBL/GenBank/DDBJ whole genome shotgun (WGS) entry which is preliminary data.</text>
</comment>